<dbReference type="PRINTS" id="PR00313">
    <property type="entry name" value="CABNDNGRPT"/>
</dbReference>
<dbReference type="Proteomes" id="UP000188879">
    <property type="component" value="Unassembled WGS sequence"/>
</dbReference>
<evidence type="ECO:0000313" key="4">
    <source>
        <dbReference type="Proteomes" id="UP000188879"/>
    </source>
</evidence>
<dbReference type="PANTHER" id="PTHR38340">
    <property type="entry name" value="S-LAYER PROTEIN"/>
    <property type="match status" value="1"/>
</dbReference>
<dbReference type="EMBL" id="MLCO01000093">
    <property type="protein sequence ID" value="ONG53805.1"/>
    <property type="molecule type" value="Genomic_DNA"/>
</dbReference>
<dbReference type="InterPro" id="IPR011049">
    <property type="entry name" value="Serralysin-like_metalloprot_C"/>
</dbReference>
<dbReference type="SUPFAM" id="SSF51120">
    <property type="entry name" value="beta-Roll"/>
    <property type="match status" value="1"/>
</dbReference>
<dbReference type="InterPro" id="IPR050557">
    <property type="entry name" value="RTX_toxin/Mannuronan_C5-epim"/>
</dbReference>
<protein>
    <recommendedName>
        <fullName evidence="5">Calcium-binding protein</fullName>
    </recommendedName>
</protein>
<organism evidence="3 4">
    <name type="scientific">Teichococcus deserti</name>
    <dbReference type="NCBI Taxonomy" id="1817963"/>
    <lineage>
        <taxon>Bacteria</taxon>
        <taxon>Pseudomonadati</taxon>
        <taxon>Pseudomonadota</taxon>
        <taxon>Alphaproteobacteria</taxon>
        <taxon>Acetobacterales</taxon>
        <taxon>Roseomonadaceae</taxon>
        <taxon>Roseomonas</taxon>
    </lineage>
</organism>
<evidence type="ECO:0000313" key="3">
    <source>
        <dbReference type="EMBL" id="ONG53805.1"/>
    </source>
</evidence>
<accession>A0A1V2H2F6</accession>
<proteinExistence type="predicted"/>
<reference evidence="3 4" key="1">
    <citation type="submission" date="2016-10" db="EMBL/GenBank/DDBJ databases">
        <title>Draft Genome sequence of Roseomonas sp. strain M3.</title>
        <authorList>
            <person name="Subhash Y."/>
            <person name="Lee S."/>
        </authorList>
    </citation>
    <scope>NUCLEOTIDE SEQUENCE [LARGE SCALE GENOMIC DNA]</scope>
    <source>
        <strain evidence="3 4">M3</strain>
    </source>
</reference>
<keyword evidence="2" id="KW-0964">Secreted</keyword>
<gene>
    <name evidence="3" type="ORF">BKE38_11345</name>
</gene>
<evidence type="ECO:0000256" key="1">
    <source>
        <dbReference type="ARBA" id="ARBA00004613"/>
    </source>
</evidence>
<dbReference type="PANTHER" id="PTHR38340:SF1">
    <property type="entry name" value="S-LAYER PROTEIN"/>
    <property type="match status" value="1"/>
</dbReference>
<dbReference type="Gene3D" id="2.150.10.10">
    <property type="entry name" value="Serralysin-like metalloprotease, C-terminal"/>
    <property type="match status" value="2"/>
</dbReference>
<dbReference type="InterPro" id="IPR001343">
    <property type="entry name" value="Hemolysn_Ca-bd"/>
</dbReference>
<dbReference type="AlphaFoldDB" id="A0A1V2H2F6"/>
<sequence length="212" mass="21394">MGIPTMSTKPISSEKLEKVVGGAFVQGTAGADNIVTGNENDVVLAGAGNDHVATGVGHDQVQGQDGNDVIDTGAGNDLAFGGAGHDYINGGQGSDQLYGEDGNDILDGGAGDGAADLAFGGAGDDTFIWAPGDGNDQFEGGPGNDTLRVVGMSMHDLQSALNQEGRSDLTIRVQGNGITFVDAHGQPATFNGSINVGGETMRFSNIEKITLG</sequence>
<evidence type="ECO:0008006" key="5">
    <source>
        <dbReference type="Google" id="ProtNLM"/>
    </source>
</evidence>
<dbReference type="GO" id="GO:0005576">
    <property type="term" value="C:extracellular region"/>
    <property type="evidence" value="ECO:0007669"/>
    <property type="project" value="UniProtKB-SubCell"/>
</dbReference>
<comment type="caution">
    <text evidence="3">The sequence shown here is derived from an EMBL/GenBank/DDBJ whole genome shotgun (WGS) entry which is preliminary data.</text>
</comment>
<evidence type="ECO:0000256" key="2">
    <source>
        <dbReference type="ARBA" id="ARBA00022525"/>
    </source>
</evidence>
<name>A0A1V2H2F6_9PROT</name>
<dbReference type="GO" id="GO:0005509">
    <property type="term" value="F:calcium ion binding"/>
    <property type="evidence" value="ECO:0007669"/>
    <property type="project" value="InterPro"/>
</dbReference>
<comment type="subcellular location">
    <subcellularLocation>
        <location evidence="1">Secreted</location>
    </subcellularLocation>
</comment>
<dbReference type="Pfam" id="PF00353">
    <property type="entry name" value="HemolysinCabind"/>
    <property type="match status" value="4"/>
</dbReference>
<keyword evidence="4" id="KW-1185">Reference proteome</keyword>